<evidence type="ECO:0000313" key="3">
    <source>
        <dbReference type="Proteomes" id="UP000611640"/>
    </source>
</evidence>
<evidence type="ECO:0000313" key="2">
    <source>
        <dbReference type="EMBL" id="BCJ33110.1"/>
    </source>
</evidence>
<dbReference type="EMBL" id="AP023355">
    <property type="protein sequence ID" value="BCJ33110.1"/>
    <property type="molecule type" value="Genomic_DNA"/>
</dbReference>
<keyword evidence="1" id="KW-1133">Transmembrane helix</keyword>
<accession>A0A7R7DKB7</accession>
<dbReference type="KEGG" id="atl:Athai_06130"/>
<proteinExistence type="predicted"/>
<feature type="transmembrane region" description="Helical" evidence="1">
    <location>
        <begin position="30"/>
        <end position="50"/>
    </location>
</feature>
<evidence type="ECO:0000256" key="1">
    <source>
        <dbReference type="SAM" id="Phobius"/>
    </source>
</evidence>
<gene>
    <name evidence="2" type="ORF">Athai_06130</name>
</gene>
<keyword evidence="3" id="KW-1185">Reference proteome</keyword>
<dbReference type="Proteomes" id="UP000611640">
    <property type="component" value="Chromosome"/>
</dbReference>
<reference evidence="2 3" key="1">
    <citation type="submission" date="2020-08" db="EMBL/GenBank/DDBJ databases">
        <title>Whole genome shotgun sequence of Actinocatenispora thailandica NBRC 105041.</title>
        <authorList>
            <person name="Komaki H."/>
            <person name="Tamura T."/>
        </authorList>
    </citation>
    <scope>NUCLEOTIDE SEQUENCE [LARGE SCALE GENOMIC DNA]</scope>
    <source>
        <strain evidence="2 3">NBRC 105041</strain>
    </source>
</reference>
<sequence length="94" mass="10586">MTTTATPPTRPSGPGRRANIAARTLRTDRWWFQPLITVIGLVVWVTYAVIRAATQKDYWVAAYHYLTPFASPCLSKSCIPEAAHFGRPLPEFPR</sequence>
<name>A0A7R7DKB7_9ACTN</name>
<keyword evidence="1" id="KW-0472">Membrane</keyword>
<protein>
    <submittedName>
        <fullName evidence="2">Uncharacterized protein</fullName>
    </submittedName>
</protein>
<dbReference type="AlphaFoldDB" id="A0A7R7DKB7"/>
<keyword evidence="1" id="KW-0812">Transmembrane</keyword>
<organism evidence="2 3">
    <name type="scientific">Actinocatenispora thailandica</name>
    <dbReference type="NCBI Taxonomy" id="227318"/>
    <lineage>
        <taxon>Bacteria</taxon>
        <taxon>Bacillati</taxon>
        <taxon>Actinomycetota</taxon>
        <taxon>Actinomycetes</taxon>
        <taxon>Micromonosporales</taxon>
        <taxon>Micromonosporaceae</taxon>
        <taxon>Actinocatenispora</taxon>
    </lineage>
</organism>